<evidence type="ECO:0000256" key="11">
    <source>
        <dbReference type="ARBA" id="ARBA00023052"/>
    </source>
</evidence>
<keyword evidence="11" id="KW-0786">Thiamine pyrophosphate</keyword>
<evidence type="ECO:0000256" key="8">
    <source>
        <dbReference type="ARBA" id="ARBA00022723"/>
    </source>
</evidence>
<comment type="pathway">
    <text evidence="3">Metabolic intermediate biosynthesis; 1-deoxy-D-xylulose 5-phosphate biosynthesis; 1-deoxy-D-xylulose 5-phosphate from D-glyceraldehyde 3-phosphate and pyruvate: step 1/1.</text>
</comment>
<dbReference type="Pfam" id="PF02779">
    <property type="entry name" value="Transket_pyr"/>
    <property type="match status" value="1"/>
</dbReference>
<accession>A0AA35XCQ2</accession>
<keyword evidence="10" id="KW-0784">Thiamine biosynthesis</keyword>
<dbReference type="CDD" id="cd02007">
    <property type="entry name" value="TPP_DXS"/>
    <property type="match status" value="1"/>
</dbReference>
<evidence type="ECO:0000256" key="3">
    <source>
        <dbReference type="ARBA" id="ARBA00004980"/>
    </source>
</evidence>
<keyword evidence="8" id="KW-0479">Metal-binding</keyword>
<keyword evidence="12" id="KW-0414">Isoprene biosynthesis</keyword>
<evidence type="ECO:0000256" key="4">
    <source>
        <dbReference type="ARBA" id="ARBA00011081"/>
    </source>
</evidence>
<dbReference type="InterPro" id="IPR005477">
    <property type="entry name" value="Dxylulose-5-P_synthase"/>
</dbReference>
<comment type="similarity">
    <text evidence="4">Belongs to the transketolase family. DXPS subfamily.</text>
</comment>
<comment type="cofactor">
    <cofactor evidence="1">
        <name>Mg(2+)</name>
        <dbReference type="ChEBI" id="CHEBI:18420"/>
    </cofactor>
</comment>
<dbReference type="CDD" id="cd07033">
    <property type="entry name" value="TPP_PYR_DXS_TK_like"/>
    <property type="match status" value="1"/>
</dbReference>
<evidence type="ECO:0000256" key="9">
    <source>
        <dbReference type="ARBA" id="ARBA00022842"/>
    </source>
</evidence>
<evidence type="ECO:0000256" key="5">
    <source>
        <dbReference type="ARBA" id="ARBA00011738"/>
    </source>
</evidence>
<dbReference type="GO" id="GO:0005829">
    <property type="term" value="C:cytosol"/>
    <property type="evidence" value="ECO:0007669"/>
    <property type="project" value="TreeGrafter"/>
</dbReference>
<comment type="caution">
    <text evidence="14">The sequence shown here is derived from an EMBL/GenBank/DDBJ whole genome shotgun (WGS) entry which is preliminary data.</text>
</comment>
<comment type="cofactor">
    <cofactor evidence="2">
        <name>thiamine diphosphate</name>
        <dbReference type="ChEBI" id="CHEBI:58937"/>
    </cofactor>
</comment>
<evidence type="ECO:0000256" key="7">
    <source>
        <dbReference type="ARBA" id="ARBA00022679"/>
    </source>
</evidence>
<evidence type="ECO:0000256" key="6">
    <source>
        <dbReference type="ARBA" id="ARBA00013150"/>
    </source>
</evidence>
<dbReference type="PROSITE" id="PS00801">
    <property type="entry name" value="TRANSKETOLASE_1"/>
    <property type="match status" value="1"/>
</dbReference>
<keyword evidence="7" id="KW-0808">Transferase</keyword>
<dbReference type="EMBL" id="CASHTH010004130">
    <property type="protein sequence ID" value="CAI8053903.1"/>
    <property type="molecule type" value="Genomic_DNA"/>
</dbReference>
<dbReference type="GO" id="GO:0008661">
    <property type="term" value="F:1-deoxy-D-xylulose-5-phosphate synthase activity"/>
    <property type="evidence" value="ECO:0007669"/>
    <property type="project" value="UniProtKB-EC"/>
</dbReference>
<organism evidence="14 15">
    <name type="scientific">Geodia barretti</name>
    <name type="common">Barrett's horny sponge</name>
    <dbReference type="NCBI Taxonomy" id="519541"/>
    <lineage>
        <taxon>Eukaryota</taxon>
        <taxon>Metazoa</taxon>
        <taxon>Porifera</taxon>
        <taxon>Demospongiae</taxon>
        <taxon>Heteroscleromorpha</taxon>
        <taxon>Tetractinellida</taxon>
        <taxon>Astrophorina</taxon>
        <taxon>Geodiidae</taxon>
        <taxon>Geodia</taxon>
    </lineage>
</organism>
<dbReference type="PANTHER" id="PTHR43322:SF5">
    <property type="entry name" value="1-DEOXY-D-XYLULOSE-5-PHOSPHATE SYNTHASE, CHLOROPLASTIC"/>
    <property type="match status" value="1"/>
</dbReference>
<evidence type="ECO:0000259" key="13">
    <source>
        <dbReference type="SMART" id="SM00861"/>
    </source>
</evidence>
<evidence type="ECO:0000256" key="2">
    <source>
        <dbReference type="ARBA" id="ARBA00001964"/>
    </source>
</evidence>
<dbReference type="AlphaFoldDB" id="A0AA35XCQ2"/>
<sequence length="456" mass="49764">MTTRLLDGIDAPGDLKPLSHEELSQVAQEARDTIISVITERGGHLASNLGVVELTLALHRVFDSPKDRIVWDTTNQLYTHKLVTGRRDEFKDIRLEGGLSGFGEPSESPHDTLCAGHAGTGLSIALGIAQAATSQKSDSWTIGIVGDGAMTSGSSFEALNNIVHLNPEKMVVVLNDNGMSISENIGFLTNWRKRLITHPQYQAMIRRMTDLSKRVPTGELIYQLVKSLNDGVESFILPTMFWNEMGFRYLGPVDGHDFRQLEDTLNQAKITTDLVPVVHVVTHKGHGYEPAEDDPHQNLPVTLIADRAGIVGEDGKTHHGAFDISYLRCLPNAVVAAPMNENDLQHLIYTAYKHQGPFAIRIARGTATGALLDSDLKELPIGKGYVVREEAGLDDVSVHRIGMPDSFVEHGTADAQRRQLFLDAEGIVQQVLSAFFPDGRPSSHSSDSDSEAAAAD</sequence>
<dbReference type="GO" id="GO:0009228">
    <property type="term" value="P:thiamine biosynthetic process"/>
    <property type="evidence" value="ECO:0007669"/>
    <property type="project" value="UniProtKB-KW"/>
</dbReference>
<proteinExistence type="inferred from homology"/>
<dbReference type="Gene3D" id="3.40.50.920">
    <property type="match status" value="1"/>
</dbReference>
<keyword evidence="9" id="KW-0460">Magnesium</keyword>
<protein>
    <recommendedName>
        <fullName evidence="6">1-deoxy-D-xylulose-5-phosphate synthase</fullName>
        <ecNumber evidence="6">2.2.1.7</ecNumber>
    </recommendedName>
</protein>
<feature type="domain" description="Transketolase-like pyrimidine-binding" evidence="13">
    <location>
        <begin position="149"/>
        <end position="370"/>
    </location>
</feature>
<dbReference type="GO" id="GO:0046872">
    <property type="term" value="F:metal ion binding"/>
    <property type="evidence" value="ECO:0007669"/>
    <property type="project" value="UniProtKB-KW"/>
</dbReference>
<evidence type="ECO:0000256" key="10">
    <source>
        <dbReference type="ARBA" id="ARBA00022977"/>
    </source>
</evidence>
<evidence type="ECO:0000256" key="1">
    <source>
        <dbReference type="ARBA" id="ARBA00001946"/>
    </source>
</evidence>
<dbReference type="PANTHER" id="PTHR43322">
    <property type="entry name" value="1-D-DEOXYXYLULOSE 5-PHOSPHATE SYNTHASE-RELATED"/>
    <property type="match status" value="1"/>
</dbReference>
<dbReference type="Pfam" id="PF13292">
    <property type="entry name" value="DXP_synthase_N"/>
    <property type="match status" value="1"/>
</dbReference>
<reference evidence="14" key="1">
    <citation type="submission" date="2023-03" db="EMBL/GenBank/DDBJ databases">
        <authorList>
            <person name="Steffen K."/>
            <person name="Cardenas P."/>
        </authorList>
    </citation>
    <scope>NUCLEOTIDE SEQUENCE</scope>
</reference>
<dbReference type="Proteomes" id="UP001174909">
    <property type="component" value="Unassembled WGS sequence"/>
</dbReference>
<dbReference type="SUPFAM" id="SSF52518">
    <property type="entry name" value="Thiamin diphosphate-binding fold (THDP-binding)"/>
    <property type="match status" value="2"/>
</dbReference>
<comment type="subunit">
    <text evidence="5">Homodimer.</text>
</comment>
<evidence type="ECO:0000313" key="14">
    <source>
        <dbReference type="EMBL" id="CAI8053903.1"/>
    </source>
</evidence>
<dbReference type="EC" id="2.2.1.7" evidence="6"/>
<gene>
    <name evidence="14" type="ORF">GBAR_LOCUS29457</name>
</gene>
<dbReference type="GO" id="GO:0016114">
    <property type="term" value="P:terpenoid biosynthetic process"/>
    <property type="evidence" value="ECO:0007669"/>
    <property type="project" value="InterPro"/>
</dbReference>
<dbReference type="InterPro" id="IPR029061">
    <property type="entry name" value="THDP-binding"/>
</dbReference>
<keyword evidence="15" id="KW-1185">Reference proteome</keyword>
<dbReference type="InterPro" id="IPR005475">
    <property type="entry name" value="Transketolase-like_Pyr-bd"/>
</dbReference>
<name>A0AA35XCQ2_GEOBA</name>
<dbReference type="InterPro" id="IPR049557">
    <property type="entry name" value="Transketolase_CS"/>
</dbReference>
<evidence type="ECO:0000256" key="12">
    <source>
        <dbReference type="ARBA" id="ARBA00023229"/>
    </source>
</evidence>
<dbReference type="InterPro" id="IPR009014">
    <property type="entry name" value="Transketo_C/PFOR_II"/>
</dbReference>
<evidence type="ECO:0000313" key="15">
    <source>
        <dbReference type="Proteomes" id="UP001174909"/>
    </source>
</evidence>
<dbReference type="SMART" id="SM00861">
    <property type="entry name" value="Transket_pyr"/>
    <property type="match status" value="1"/>
</dbReference>
<dbReference type="Gene3D" id="3.40.50.970">
    <property type="match status" value="2"/>
</dbReference>